<dbReference type="InterPro" id="IPR004320">
    <property type="entry name" value="BPS1_pln"/>
</dbReference>
<dbReference type="PANTHER" id="PTHR33070:SF49">
    <property type="entry name" value="OS06G0725500 PROTEIN"/>
    <property type="match status" value="1"/>
</dbReference>
<protein>
    <submittedName>
        <fullName evidence="2">Uncharacterized protein</fullName>
    </submittedName>
</protein>
<dbReference type="GO" id="GO:0048367">
    <property type="term" value="P:shoot system development"/>
    <property type="evidence" value="ECO:0007669"/>
    <property type="project" value="InterPro"/>
</dbReference>
<accession>A0A4S8JP04</accession>
<dbReference type="EMBL" id="PYDT01000004">
    <property type="protein sequence ID" value="THU63931.1"/>
    <property type="molecule type" value="Genomic_DNA"/>
</dbReference>
<reference evidence="2 3" key="1">
    <citation type="journal article" date="2019" name="Nat. Plants">
        <title>Genome sequencing of Musa balbisiana reveals subgenome evolution and function divergence in polyploid bananas.</title>
        <authorList>
            <person name="Yao X."/>
        </authorList>
    </citation>
    <scope>NUCLEOTIDE SEQUENCE [LARGE SCALE GENOMIC DNA]</scope>
    <source>
        <strain evidence="3">cv. DH-PKW</strain>
        <tissue evidence="2">Leaves</tissue>
    </source>
</reference>
<dbReference type="GO" id="GO:0048364">
    <property type="term" value="P:root development"/>
    <property type="evidence" value="ECO:0007669"/>
    <property type="project" value="InterPro"/>
</dbReference>
<keyword evidence="3" id="KW-1185">Reference proteome</keyword>
<evidence type="ECO:0000313" key="2">
    <source>
        <dbReference type="EMBL" id="THU63931.1"/>
    </source>
</evidence>
<gene>
    <name evidence="2" type="ORF">C4D60_Mb01t21050</name>
</gene>
<proteinExistence type="predicted"/>
<dbReference type="Proteomes" id="UP000317650">
    <property type="component" value="Chromosome 1"/>
</dbReference>
<dbReference type="Pfam" id="PF03087">
    <property type="entry name" value="BPS1"/>
    <property type="match status" value="1"/>
</dbReference>
<sequence>MVAAFRGSISLPGSPNPSEENKPRHARSTSLPSLSHPAVSHLHGQICALRSWPLQPDGRHSPPPAGEWIVAGFTVIGRLHDALHDLLRLPLARDPLRPAPWADRLLDAFLRLADAHGSFRSAALALRQHLSEARAATRRHDPGRLSSALRAHRRAEKALARLASAAKDIAKHPPLAPGLPADEAEIADILREAVAATATASAAVFAGVAAVSSAAETVAASALKGSSTVGTLMRLSSTTKKVAWESERETAALERLEEAKECIERLEKGSERVLRSLMNNRVSLLNILSPSL</sequence>
<dbReference type="PANTHER" id="PTHR33070">
    <property type="entry name" value="OS06G0725500 PROTEIN"/>
    <property type="match status" value="1"/>
</dbReference>
<name>A0A4S8JP04_MUSBA</name>
<evidence type="ECO:0000256" key="1">
    <source>
        <dbReference type="SAM" id="MobiDB-lite"/>
    </source>
</evidence>
<dbReference type="AlphaFoldDB" id="A0A4S8JP04"/>
<feature type="region of interest" description="Disordered" evidence="1">
    <location>
        <begin position="1"/>
        <end position="37"/>
    </location>
</feature>
<evidence type="ECO:0000313" key="3">
    <source>
        <dbReference type="Proteomes" id="UP000317650"/>
    </source>
</evidence>
<organism evidence="2 3">
    <name type="scientific">Musa balbisiana</name>
    <name type="common">Banana</name>
    <dbReference type="NCBI Taxonomy" id="52838"/>
    <lineage>
        <taxon>Eukaryota</taxon>
        <taxon>Viridiplantae</taxon>
        <taxon>Streptophyta</taxon>
        <taxon>Embryophyta</taxon>
        <taxon>Tracheophyta</taxon>
        <taxon>Spermatophyta</taxon>
        <taxon>Magnoliopsida</taxon>
        <taxon>Liliopsida</taxon>
        <taxon>Zingiberales</taxon>
        <taxon>Musaceae</taxon>
        <taxon>Musa</taxon>
    </lineage>
</organism>
<comment type="caution">
    <text evidence="2">The sequence shown here is derived from an EMBL/GenBank/DDBJ whole genome shotgun (WGS) entry which is preliminary data.</text>
</comment>